<keyword evidence="4" id="KW-1185">Reference proteome</keyword>
<dbReference type="RefSeq" id="WP_071063555.1">
    <property type="nucleotide sequence ID" value="NZ_MKIE01000006.1"/>
</dbReference>
<organism evidence="3 4">
    <name type="scientific">Andreesenia angusta</name>
    <dbReference type="NCBI Taxonomy" id="39480"/>
    <lineage>
        <taxon>Bacteria</taxon>
        <taxon>Bacillati</taxon>
        <taxon>Bacillota</taxon>
        <taxon>Tissierellia</taxon>
        <taxon>Tissierellales</taxon>
        <taxon>Gottschalkiaceae</taxon>
        <taxon>Andreesenia</taxon>
    </lineage>
</organism>
<reference evidence="3 4" key="1">
    <citation type="submission" date="2016-09" db="EMBL/GenBank/DDBJ databases">
        <title>Genome sequence of Eubacterium angustum.</title>
        <authorList>
            <person name="Poehlein A."/>
            <person name="Daniel R."/>
        </authorList>
    </citation>
    <scope>NUCLEOTIDE SEQUENCE [LARGE SCALE GENOMIC DNA]</scope>
    <source>
        <strain evidence="3 4">DSM 1989</strain>
    </source>
</reference>
<name>A0A1S1V5P3_9FIRM</name>
<dbReference type="STRING" id="39480.EUAN_16710"/>
<keyword evidence="1" id="KW-0732">Signal</keyword>
<dbReference type="Proteomes" id="UP000180254">
    <property type="component" value="Unassembled WGS sequence"/>
</dbReference>
<proteinExistence type="predicted"/>
<dbReference type="PANTHER" id="PTHR43308:SF5">
    <property type="entry name" value="S-LAYER PROTEIN _ PEPTIDOGLYCAN ENDO-BETA-N-ACETYLGLUCOSAMINIDASE"/>
    <property type="match status" value="1"/>
</dbReference>
<dbReference type="OrthoDB" id="1698971at2"/>
<comment type="caution">
    <text evidence="3">The sequence shown here is derived from an EMBL/GenBank/DDBJ whole genome shotgun (WGS) entry which is preliminary data.</text>
</comment>
<protein>
    <submittedName>
        <fullName evidence="3">Cellulosome-anchoring protein</fullName>
    </submittedName>
</protein>
<accession>A0A1S1V5P3</accession>
<evidence type="ECO:0000259" key="2">
    <source>
        <dbReference type="PROSITE" id="PS51272"/>
    </source>
</evidence>
<dbReference type="EMBL" id="MKIE01000006">
    <property type="protein sequence ID" value="OHW61908.1"/>
    <property type="molecule type" value="Genomic_DNA"/>
</dbReference>
<feature type="signal peptide" evidence="1">
    <location>
        <begin position="1"/>
        <end position="21"/>
    </location>
</feature>
<sequence length="240" mass="27033">MKKAVLLIGITALIASSSSYAGDVFYHSSYISGYPDGTFGPDNGLTRAEVAKIMVTSNELELALGSGFYDVEDGHWASPYISTAKLRGYINGNDDGSYRPDSNITRAEFASIVYRSIEWYVPEDLKKDKNLAFSDIKNHWGKVHINVLGKLGVIRGAGDGKFSPDDLITRAEAVTIINRVQGRLPDNEKIDKMVKPLYRDKDISKHWGYHDIMEASVDHEFYVIGDSEKNQREFWTKFYF</sequence>
<dbReference type="PROSITE" id="PS51272">
    <property type="entry name" value="SLH"/>
    <property type="match status" value="2"/>
</dbReference>
<evidence type="ECO:0000313" key="4">
    <source>
        <dbReference type="Proteomes" id="UP000180254"/>
    </source>
</evidence>
<evidence type="ECO:0000256" key="1">
    <source>
        <dbReference type="SAM" id="SignalP"/>
    </source>
</evidence>
<feature type="chain" id="PRO_5010215019" evidence="1">
    <location>
        <begin position="22"/>
        <end position="240"/>
    </location>
</feature>
<dbReference type="InterPro" id="IPR051465">
    <property type="entry name" value="Cell_Envelope_Struct_Comp"/>
</dbReference>
<dbReference type="InterPro" id="IPR001119">
    <property type="entry name" value="SLH_dom"/>
</dbReference>
<feature type="domain" description="SLH" evidence="2">
    <location>
        <begin position="128"/>
        <end position="191"/>
    </location>
</feature>
<evidence type="ECO:0000313" key="3">
    <source>
        <dbReference type="EMBL" id="OHW61908.1"/>
    </source>
</evidence>
<gene>
    <name evidence="3" type="primary">ancA_3</name>
    <name evidence="3" type="ORF">EUAN_16710</name>
</gene>
<feature type="domain" description="SLH" evidence="2">
    <location>
        <begin position="64"/>
        <end position="127"/>
    </location>
</feature>
<dbReference type="AlphaFoldDB" id="A0A1S1V5P3"/>
<dbReference type="Pfam" id="PF00395">
    <property type="entry name" value="SLH"/>
    <property type="match status" value="3"/>
</dbReference>
<dbReference type="PANTHER" id="PTHR43308">
    <property type="entry name" value="OUTER MEMBRANE PROTEIN ALPHA-RELATED"/>
    <property type="match status" value="1"/>
</dbReference>